<dbReference type="InterPro" id="IPR002735">
    <property type="entry name" value="Transl_init_fac_IF2/IF5_dom"/>
</dbReference>
<evidence type="ECO:0000259" key="4">
    <source>
        <dbReference type="PROSITE" id="PS50926"/>
    </source>
</evidence>
<gene>
    <name evidence="5" type="ORF">OXIME_000883</name>
</gene>
<dbReference type="InterPro" id="IPR045196">
    <property type="entry name" value="IF2/IF5"/>
</dbReference>
<dbReference type="SMART" id="SM00653">
    <property type="entry name" value="eIF2B_5"/>
    <property type="match status" value="1"/>
</dbReference>
<dbReference type="InterPro" id="IPR016189">
    <property type="entry name" value="Transl_init_fac_IF2/IF5_N"/>
</dbReference>
<dbReference type="PANTHER" id="PTHR23001:SF3">
    <property type="entry name" value="EUKARYOTIC TRANSLATION INITIATION FACTOR 2 SUBUNIT 2"/>
    <property type="match status" value="1"/>
</dbReference>
<keyword evidence="6" id="KW-1185">Reference proteome</keyword>
<evidence type="ECO:0000313" key="5">
    <source>
        <dbReference type="EMBL" id="WYY00317.1"/>
    </source>
</evidence>
<dbReference type="KEGG" id="omr:OXIME_000883"/>
<dbReference type="PROSITE" id="PS50926">
    <property type="entry name" value="TRAM"/>
    <property type="match status" value="1"/>
</dbReference>
<dbReference type="Pfam" id="PF01873">
    <property type="entry name" value="eIF-5_eIF-2B"/>
    <property type="match status" value="1"/>
</dbReference>
<keyword evidence="2 5" id="KW-0396">Initiation factor</keyword>
<dbReference type="InterPro" id="IPR002792">
    <property type="entry name" value="TRAM_dom"/>
</dbReference>
<dbReference type="SUPFAM" id="SSF50249">
    <property type="entry name" value="Nucleic acid-binding proteins"/>
    <property type="match status" value="1"/>
</dbReference>
<evidence type="ECO:0000256" key="1">
    <source>
        <dbReference type="ARBA" id="ARBA00010397"/>
    </source>
</evidence>
<dbReference type="Pfam" id="PF01938">
    <property type="entry name" value="TRAM"/>
    <property type="match status" value="1"/>
</dbReference>
<dbReference type="SUPFAM" id="SSF100966">
    <property type="entry name" value="Translation initiation factor 2 beta, aIF2beta, N-terminal domain"/>
    <property type="match status" value="1"/>
</dbReference>
<protein>
    <submittedName>
        <fullName evidence="5">Translation initiation factor IF-2 subunit beta</fullName>
    </submittedName>
</protein>
<dbReference type="Proteomes" id="UP001451606">
    <property type="component" value="Chromosome"/>
</dbReference>
<proteinExistence type="inferred from homology"/>
<evidence type="ECO:0000256" key="2">
    <source>
        <dbReference type="ARBA" id="ARBA00022540"/>
    </source>
</evidence>
<dbReference type="GeneID" id="95967618"/>
<dbReference type="InterPro" id="IPR016190">
    <property type="entry name" value="Transl_init_fac_IF2/IF5_Zn-bd"/>
</dbReference>
<sequence length="207" mass="23543">MVQENYEALLKRGEKILSKSNKNMDRLRIPDPDIIYEGKVTIVRNFGDMLSLINRDPRHITKFLMGELGIGLTLNGKRLIINRKVTLEEFMSKMNMYMDTFVMCYECNSPDTELQKVGRTTVLVCKACGAQHPIRLGRESKENDTNIEEGKQYTIQITSIGPSGEGRGIFRGYNIFVPGVKKGETVKVLIKKIRKNTAIAEVVDREK</sequence>
<comment type="similarity">
    <text evidence="1">Belongs to the eIF-2-beta/eIF-5 family.</text>
</comment>
<dbReference type="RefSeq" id="WP_393970658.1">
    <property type="nucleotide sequence ID" value="NZ_CP133772.1"/>
</dbReference>
<organism evidence="5 6">
    <name type="scientific">Oxyplasma meridianum</name>
    <dbReference type="NCBI Taxonomy" id="3073602"/>
    <lineage>
        <taxon>Archaea</taxon>
        <taxon>Methanobacteriati</taxon>
        <taxon>Thermoplasmatota</taxon>
        <taxon>Thermoplasmata</taxon>
        <taxon>Thermoplasmatales</taxon>
        <taxon>Thermoplasmataceae</taxon>
        <taxon>Oxyplasma</taxon>
    </lineage>
</organism>
<dbReference type="Gene3D" id="2.40.50.140">
    <property type="entry name" value="Nucleic acid-binding proteins"/>
    <property type="match status" value="1"/>
</dbReference>
<dbReference type="EMBL" id="CP133772">
    <property type="protein sequence ID" value="WYY00317.1"/>
    <property type="molecule type" value="Genomic_DNA"/>
</dbReference>
<dbReference type="InterPro" id="IPR012340">
    <property type="entry name" value="NA-bd_OB-fold"/>
</dbReference>
<feature type="domain" description="TRAM" evidence="4">
    <location>
        <begin position="146"/>
        <end position="204"/>
    </location>
</feature>
<evidence type="ECO:0000256" key="3">
    <source>
        <dbReference type="ARBA" id="ARBA00022917"/>
    </source>
</evidence>
<accession>A0AAX4NHH4</accession>
<reference evidence="5 6" key="1">
    <citation type="submission" date="2023-09" db="EMBL/GenBank/DDBJ databases">
        <authorList>
            <person name="Golyshina O.V."/>
            <person name="Lunev E.A."/>
            <person name="Bargiela R."/>
            <person name="Gaines M.C."/>
            <person name="Daum B."/>
            <person name="Bale N.J."/>
            <person name="Koenen M."/>
            <person name="Sinninghe Damst J.S."/>
            <person name="Yakimov M."/>
            <person name="Golyshin P.N."/>
        </authorList>
    </citation>
    <scope>NUCLEOTIDE SEQUENCE [LARGE SCALE GENOMIC DNA]</scope>
    <source>
        <strain evidence="5 6">M1</strain>
    </source>
</reference>
<dbReference type="AlphaFoldDB" id="A0AAX4NHH4"/>
<dbReference type="NCBIfam" id="NF003067">
    <property type="entry name" value="PRK03988.1"/>
    <property type="match status" value="1"/>
</dbReference>
<dbReference type="Gene3D" id="3.30.30.170">
    <property type="match status" value="1"/>
</dbReference>
<keyword evidence="3" id="KW-0648">Protein biosynthesis</keyword>
<dbReference type="PANTHER" id="PTHR23001">
    <property type="entry name" value="EUKARYOTIC TRANSLATION INITIATION FACTOR"/>
    <property type="match status" value="1"/>
</dbReference>
<dbReference type="SUPFAM" id="SSF75689">
    <property type="entry name" value="Zinc-binding domain of translation initiation factor 2 beta"/>
    <property type="match status" value="1"/>
</dbReference>
<evidence type="ECO:0000313" key="6">
    <source>
        <dbReference type="Proteomes" id="UP001451606"/>
    </source>
</evidence>
<dbReference type="GO" id="GO:0003743">
    <property type="term" value="F:translation initiation factor activity"/>
    <property type="evidence" value="ECO:0007669"/>
    <property type="project" value="UniProtKB-KW"/>
</dbReference>
<name>A0AAX4NHH4_9ARCH</name>